<keyword evidence="6" id="KW-0472">Membrane</keyword>
<dbReference type="AlphaFoldDB" id="A0A2U3QGQ2"/>
<gene>
    <name evidence="13" type="ORF">NBG4_270002</name>
</gene>
<dbReference type="EMBL" id="OUUY01000072">
    <property type="protein sequence ID" value="SPQ00539.1"/>
    <property type="molecule type" value="Genomic_DNA"/>
</dbReference>
<organism evidence="13 14">
    <name type="scientific">Candidatus Sulfobium mesophilum</name>
    <dbReference type="NCBI Taxonomy" id="2016548"/>
    <lineage>
        <taxon>Bacteria</taxon>
        <taxon>Pseudomonadati</taxon>
        <taxon>Nitrospirota</taxon>
        <taxon>Nitrospiria</taxon>
        <taxon>Nitrospirales</taxon>
        <taxon>Nitrospiraceae</taxon>
        <taxon>Candidatus Sulfobium</taxon>
    </lineage>
</organism>
<dbReference type="Pfam" id="PF00639">
    <property type="entry name" value="Rotamase"/>
    <property type="match status" value="1"/>
</dbReference>
<dbReference type="Gene3D" id="3.10.50.40">
    <property type="match status" value="1"/>
</dbReference>
<evidence type="ECO:0000256" key="10">
    <source>
        <dbReference type="ARBA" id="ARBA00042775"/>
    </source>
</evidence>
<evidence type="ECO:0000256" key="7">
    <source>
        <dbReference type="ARBA" id="ARBA00023186"/>
    </source>
</evidence>
<evidence type="ECO:0000313" key="14">
    <source>
        <dbReference type="Proteomes" id="UP000245125"/>
    </source>
</evidence>
<feature type="domain" description="PpiC" evidence="12">
    <location>
        <begin position="164"/>
        <end position="257"/>
    </location>
</feature>
<evidence type="ECO:0000256" key="1">
    <source>
        <dbReference type="ARBA" id="ARBA00004382"/>
    </source>
</evidence>
<dbReference type="SUPFAM" id="SSF54534">
    <property type="entry name" value="FKBP-like"/>
    <property type="match status" value="1"/>
</dbReference>
<dbReference type="InterPro" id="IPR052029">
    <property type="entry name" value="PpiD_chaperone"/>
</dbReference>
<evidence type="ECO:0000259" key="12">
    <source>
        <dbReference type="PROSITE" id="PS50198"/>
    </source>
</evidence>
<keyword evidence="5" id="KW-1133">Transmembrane helix</keyword>
<comment type="subcellular location">
    <subcellularLocation>
        <location evidence="1">Cell inner membrane</location>
        <topology evidence="1">Single-pass type II membrane protein</topology>
        <orientation evidence="1">Periplasmic side</orientation>
    </subcellularLocation>
</comment>
<evidence type="ECO:0000256" key="6">
    <source>
        <dbReference type="ARBA" id="ARBA00023136"/>
    </source>
</evidence>
<accession>A0A2U3QGQ2</accession>
<evidence type="ECO:0000256" key="5">
    <source>
        <dbReference type="ARBA" id="ARBA00022989"/>
    </source>
</evidence>
<dbReference type="PANTHER" id="PTHR47529">
    <property type="entry name" value="PEPTIDYL-PROLYL CIS-TRANS ISOMERASE D"/>
    <property type="match status" value="1"/>
</dbReference>
<evidence type="ECO:0000256" key="8">
    <source>
        <dbReference type="ARBA" id="ARBA00038408"/>
    </source>
</evidence>
<keyword evidence="3" id="KW-0997">Cell inner membrane</keyword>
<dbReference type="InterPro" id="IPR000297">
    <property type="entry name" value="PPIase_PpiC"/>
</dbReference>
<keyword evidence="11" id="KW-0697">Rotamase</keyword>
<comment type="similarity">
    <text evidence="8">Belongs to the PpiD chaperone family.</text>
</comment>
<dbReference type="SUPFAM" id="SSF109998">
    <property type="entry name" value="Triger factor/SurA peptide-binding domain-like"/>
    <property type="match status" value="2"/>
</dbReference>
<keyword evidence="11" id="KW-0413">Isomerase</keyword>
<name>A0A2U3QGQ2_9BACT</name>
<dbReference type="Gene3D" id="6.10.140.970">
    <property type="match status" value="1"/>
</dbReference>
<evidence type="ECO:0000256" key="11">
    <source>
        <dbReference type="PROSITE-ProRule" id="PRU00278"/>
    </source>
</evidence>
<keyword evidence="4" id="KW-0812">Transmembrane</keyword>
<evidence type="ECO:0000313" key="13">
    <source>
        <dbReference type="EMBL" id="SPQ00539.1"/>
    </source>
</evidence>
<evidence type="ECO:0000256" key="2">
    <source>
        <dbReference type="ARBA" id="ARBA00022475"/>
    </source>
</evidence>
<keyword evidence="14" id="KW-1185">Reference proteome</keyword>
<reference evidence="14" key="1">
    <citation type="submission" date="2018-03" db="EMBL/GenBank/DDBJ databases">
        <authorList>
            <person name="Zecchin S."/>
        </authorList>
    </citation>
    <scope>NUCLEOTIDE SEQUENCE [LARGE SCALE GENOMIC DNA]</scope>
</reference>
<sequence length="590" mass="65957">MKILRICTVTAIAVLITGRVTLAFSGGSLPDEGKTGSALSDVPSISISVPVMSPLFENVPIAEVNDEVIRLGELSSALTSSHEGRKEGGKQAARMDFSAILQRLINVRLIVQEAREMGMDELPAVKEAVKDHGQTTMRELLIEDITKDVKVDEAEVEKLRREVSKEWKIKSVLFEKEDDAKKMEEAIKSGKDFDEIAAKAIEDKTAKSRGEGGYVKAKDLLPDIAKVIAGMEIGAVSPVIKVGSGNNEGFTIMKLEDIRYPEDPEVTERARGAVLDVAKVAAVRNFKREAYKETVKINGKLLDSLDFEAKEPGIEKMLKDKRVIATVKGEDPVTVADLAKALSEKFFHGLEKAAETKQVNEKKRELLDRLLEKRLFDKEELKRGIKDTNKFKQRMREYEDSVLFSAFAQRVLIPEVKTSEQDLKAYYKEHPGDYTTPEMMKVSDLVFETRELAENALDRLNRGADFYWMKSNAEGQLDSSKPDVLSFPDTTVVTRNLPEGVRKTLSGAKSEEYRLYQSPEGYFYVLYVRDVVPSALQSFEDVRKEIEKKVFNEKLNASVGEWADKLRAAADVKIYLSSSGAPEKGPEKTD</sequence>
<evidence type="ECO:0000256" key="4">
    <source>
        <dbReference type="ARBA" id="ARBA00022692"/>
    </source>
</evidence>
<keyword evidence="2" id="KW-1003">Cell membrane</keyword>
<dbReference type="GO" id="GO:0005886">
    <property type="term" value="C:plasma membrane"/>
    <property type="evidence" value="ECO:0007669"/>
    <property type="project" value="UniProtKB-SubCell"/>
</dbReference>
<dbReference type="InterPro" id="IPR027304">
    <property type="entry name" value="Trigger_fact/SurA_dom_sf"/>
</dbReference>
<dbReference type="Proteomes" id="UP000245125">
    <property type="component" value="Unassembled WGS sequence"/>
</dbReference>
<dbReference type="GO" id="GO:0003755">
    <property type="term" value="F:peptidyl-prolyl cis-trans isomerase activity"/>
    <property type="evidence" value="ECO:0007669"/>
    <property type="project" value="UniProtKB-KW"/>
</dbReference>
<keyword evidence="7" id="KW-0143">Chaperone</keyword>
<dbReference type="PROSITE" id="PS50198">
    <property type="entry name" value="PPIC_PPIASE_2"/>
    <property type="match status" value="1"/>
</dbReference>
<proteinExistence type="inferred from homology"/>
<dbReference type="Pfam" id="PF13145">
    <property type="entry name" value="Rotamase_2"/>
    <property type="match status" value="1"/>
</dbReference>
<dbReference type="OrthoDB" id="5391048at2"/>
<evidence type="ECO:0000256" key="3">
    <source>
        <dbReference type="ARBA" id="ARBA00022519"/>
    </source>
</evidence>
<dbReference type="Gene3D" id="1.10.4030.10">
    <property type="entry name" value="Porin chaperone SurA, peptide-binding domain"/>
    <property type="match status" value="1"/>
</dbReference>
<evidence type="ECO:0000256" key="9">
    <source>
        <dbReference type="ARBA" id="ARBA00040743"/>
    </source>
</evidence>
<dbReference type="InterPro" id="IPR046357">
    <property type="entry name" value="PPIase_dom_sf"/>
</dbReference>
<protein>
    <recommendedName>
        <fullName evidence="9">Periplasmic chaperone PpiD</fullName>
    </recommendedName>
    <alternativeName>
        <fullName evidence="10">Periplasmic folding chaperone</fullName>
    </alternativeName>
</protein>
<dbReference type="PANTHER" id="PTHR47529:SF1">
    <property type="entry name" value="PERIPLASMIC CHAPERONE PPID"/>
    <property type="match status" value="1"/>
</dbReference>